<dbReference type="EMBL" id="VGLS01000657">
    <property type="protein sequence ID" value="MBM3225696.1"/>
    <property type="molecule type" value="Genomic_DNA"/>
</dbReference>
<sequence>MAGQVPRHGARSTRTGRSHESRTGGSPGTGTLRSGRAYFRLKNASRLVQLYHDTLVPQARQALQSVEELYRKGDATLAALLELTATVHNFELARLRATADYYQNVARLERVLGRALPLPADASPPAGLETTP</sequence>
<dbReference type="Proteomes" id="UP000712673">
    <property type="component" value="Unassembled WGS sequence"/>
</dbReference>
<feature type="region of interest" description="Disordered" evidence="1">
    <location>
        <begin position="1"/>
        <end position="35"/>
    </location>
</feature>
<proteinExistence type="predicted"/>
<name>A0A937W2K1_UNCTE</name>
<evidence type="ECO:0000313" key="3">
    <source>
        <dbReference type="Proteomes" id="UP000712673"/>
    </source>
</evidence>
<accession>A0A937W2K1</accession>
<comment type="caution">
    <text evidence="2">The sequence shown here is derived from an EMBL/GenBank/DDBJ whole genome shotgun (WGS) entry which is preliminary data.</text>
</comment>
<gene>
    <name evidence="2" type="ORF">FJZ47_18115</name>
</gene>
<dbReference type="AlphaFoldDB" id="A0A937W2K1"/>
<evidence type="ECO:0000313" key="2">
    <source>
        <dbReference type="EMBL" id="MBM3225696.1"/>
    </source>
</evidence>
<reference evidence="2" key="1">
    <citation type="submission" date="2019-03" db="EMBL/GenBank/DDBJ databases">
        <title>Lake Tanganyika Metagenome-Assembled Genomes (MAGs).</title>
        <authorList>
            <person name="Tran P."/>
        </authorList>
    </citation>
    <scope>NUCLEOTIDE SEQUENCE</scope>
    <source>
        <strain evidence="2">K_DeepCast_65m_m2_066</strain>
    </source>
</reference>
<evidence type="ECO:0000256" key="1">
    <source>
        <dbReference type="SAM" id="MobiDB-lite"/>
    </source>
</evidence>
<dbReference type="GO" id="GO:0015562">
    <property type="term" value="F:efflux transmembrane transporter activity"/>
    <property type="evidence" value="ECO:0007669"/>
    <property type="project" value="InterPro"/>
</dbReference>
<protein>
    <submittedName>
        <fullName evidence="2">TolC family protein</fullName>
    </submittedName>
</protein>
<dbReference type="Gene3D" id="1.20.1600.10">
    <property type="entry name" value="Outer membrane efflux proteins (OEP)"/>
    <property type="match status" value="1"/>
</dbReference>
<dbReference type="SUPFAM" id="SSF56954">
    <property type="entry name" value="Outer membrane efflux proteins (OEP)"/>
    <property type="match status" value="1"/>
</dbReference>
<organism evidence="2 3">
    <name type="scientific">Tectimicrobiota bacterium</name>
    <dbReference type="NCBI Taxonomy" id="2528274"/>
    <lineage>
        <taxon>Bacteria</taxon>
        <taxon>Pseudomonadati</taxon>
        <taxon>Nitrospinota/Tectimicrobiota group</taxon>
        <taxon>Candidatus Tectimicrobiota</taxon>
    </lineage>
</organism>